<keyword evidence="13" id="KW-1185">Reference proteome</keyword>
<evidence type="ECO:0000256" key="2">
    <source>
        <dbReference type="ARBA" id="ARBA00022692"/>
    </source>
</evidence>
<gene>
    <name evidence="12" type="ORF">E1301_Tti022012</name>
</gene>
<reference evidence="12 13" key="1">
    <citation type="journal article" date="2019" name="Mol. Ecol. Resour.">
        <title>Chromosome-level genome assembly of Triplophysa tibetana, a fish adapted to the harsh high-altitude environment of the Tibetan Plateau.</title>
        <authorList>
            <person name="Yang X."/>
            <person name="Liu H."/>
            <person name="Ma Z."/>
            <person name="Zou Y."/>
            <person name="Zou M."/>
            <person name="Mao Y."/>
            <person name="Li X."/>
            <person name="Wang H."/>
            <person name="Chen T."/>
            <person name="Wang W."/>
            <person name="Yang R."/>
        </authorList>
    </citation>
    <scope>NUCLEOTIDE SEQUENCE [LARGE SCALE GENOMIC DNA]</scope>
    <source>
        <strain evidence="12">TTIB1903HZAU</strain>
        <tissue evidence="12">Muscle</tissue>
    </source>
</reference>
<dbReference type="CDD" id="cd11304">
    <property type="entry name" value="Cadherin_repeat"/>
    <property type="match status" value="8"/>
</dbReference>
<evidence type="ECO:0000256" key="10">
    <source>
        <dbReference type="SAM" id="Phobius"/>
    </source>
</evidence>
<evidence type="ECO:0000256" key="8">
    <source>
        <dbReference type="ARBA" id="ARBA00023180"/>
    </source>
</evidence>
<keyword evidence="8" id="KW-0325">Glycoprotein</keyword>
<evidence type="ECO:0000256" key="7">
    <source>
        <dbReference type="ARBA" id="ARBA00023136"/>
    </source>
</evidence>
<comment type="subcellular location">
    <subcellularLocation>
        <location evidence="1">Membrane</location>
    </subcellularLocation>
</comment>
<feature type="domain" description="Cadherin" evidence="11">
    <location>
        <begin position="268"/>
        <end position="372"/>
    </location>
</feature>
<dbReference type="PROSITE" id="PS50268">
    <property type="entry name" value="CADHERIN_2"/>
    <property type="match status" value="8"/>
</dbReference>
<accession>A0A5A9MZQ5</accession>
<dbReference type="PANTHER" id="PTHR24025">
    <property type="entry name" value="DESMOGLEIN FAMILY MEMBER"/>
    <property type="match status" value="1"/>
</dbReference>
<dbReference type="InterPro" id="IPR050971">
    <property type="entry name" value="Cadherin-domain_protein"/>
</dbReference>
<evidence type="ECO:0000313" key="12">
    <source>
        <dbReference type="EMBL" id="KAA0702516.1"/>
    </source>
</evidence>
<dbReference type="EMBL" id="SOYY01000025">
    <property type="protein sequence ID" value="KAA0702516.1"/>
    <property type="molecule type" value="Genomic_DNA"/>
</dbReference>
<dbReference type="SMART" id="SM00112">
    <property type="entry name" value="CA"/>
    <property type="match status" value="8"/>
</dbReference>
<sequence>MMTGLKRQIHLNIKILVYYLIYWAFSILRSIEREENHGSQQLSSTQLPSIQVIDVNEEALYFEKSEYEAFVAENQPAGTTVLVVSASDKDQGTNGVLMYSIVGEEYSINPVTGVITTTKPLDREARGVYAVTVYVRDGGSPPNFAKTTVRVTVLDENDNRPLFGRVYYSLEVPENQEPVTFFTIVAKDQDSGDRSDLHYKITDGDHFGQFHLDRKSGVLSTSRPLDREFTSIYTLTIEAQDQGTPSLTSTVTLDINVLDLNDNSPVFPSNSYSVEISEDAPEGSLVLKVSASDPDEGSNSQLVYFLSQESRGMFTVDQNTGRIRTATTLDREKVSSYSFKVYAMDSSATNPHNTSAQLTVNVLDVNDNAPFFKTDPLTIYVFSSAVSNHVVLCSMRAEDKDFGANGSVIYRFANPVKGFTINSLTGDIQATEKLHVLTQSQRTLIVEAMDHGSPSQSSLGVVVVYIREQIYQGIRFYHNTRDVSLPENAAKGTAVIQIHAQYPDGSSSGIKYSIFSGNKQHSFRISPYTGYANLSPFSKMTVLDPEWVIIVIMCRGLTVNEILASSWRKRVGGEKSGVVLLLSGDPTRCQELYQTCLDSSEAQSVTIAEHSPAESSVITVTSTDKDSRENGRITYRVVSPKDMFQIDPYNVVVESCDSGTPPLISQTTVKVHISDFNDNDPVFLQTEYRASVSEDEVPGSTILTLEAMDMDLFQDNCGFDFAIASGNVDNGRNRKQCSLPRRQRVQYSISSGDESEFFSVDRWNGSLSLRRSLVGDQVSSHLLIIQASNGQGHFALAPVTVEVKDINNNLTYFPLKTITASIRENLPQNSLVTTLHVIDQRSNVKGSYGEIEYFLLNKDRFSANSCNGKDFFLVNRTSGEVRTCFPFDFEKAKISATVTVQVFVTSEDEYDPVFTHLDFTFSVPEDAKKGQSIGQVLAKDEDGGIDGIVLYTLANSSPHFEVNAFTGIISLKMDAYQQHVSCAKGETRQMTLNVIAHSPLETSRKTSAQITIDVTHTSFGISTDVNVVLTSAIAASLVGIVIFLLNVVFMFILRSKRYKEQESCTGIVTNVTALETLEDLKFPGGENLQTGNNQQTLPGYAAEQPGNEGGWECTRDGSLDQSNSSRCGSVEVEHIAARGPDTGIQQDDDQLTDISCEPGIDAKQWLKEKKLGSLSGTLLASQLPAYRDGGGYISELDEVLILLMVLLHHSWIVTKN</sequence>
<dbReference type="FunFam" id="2.60.40.60:FF:000377">
    <property type="entry name" value="Dachsous cadherin-related 1a"/>
    <property type="match status" value="1"/>
</dbReference>
<organism evidence="12 13">
    <name type="scientific">Triplophysa tibetana</name>
    <dbReference type="NCBI Taxonomy" id="1572043"/>
    <lineage>
        <taxon>Eukaryota</taxon>
        <taxon>Metazoa</taxon>
        <taxon>Chordata</taxon>
        <taxon>Craniata</taxon>
        <taxon>Vertebrata</taxon>
        <taxon>Euteleostomi</taxon>
        <taxon>Actinopterygii</taxon>
        <taxon>Neopterygii</taxon>
        <taxon>Teleostei</taxon>
        <taxon>Ostariophysi</taxon>
        <taxon>Cypriniformes</taxon>
        <taxon>Nemacheilidae</taxon>
        <taxon>Triplophysa</taxon>
    </lineage>
</organism>
<feature type="domain" description="Cadherin" evidence="11">
    <location>
        <begin position="814"/>
        <end position="912"/>
    </location>
</feature>
<comment type="caution">
    <text evidence="12">The sequence shown here is derived from an EMBL/GenBank/DDBJ whole genome shotgun (WGS) entry which is preliminary data.</text>
</comment>
<keyword evidence="2 10" id="KW-0812">Transmembrane</keyword>
<dbReference type="PANTHER" id="PTHR24025:SF31">
    <property type="entry name" value="NEURAL-CADHERIN"/>
    <property type="match status" value="1"/>
</dbReference>
<dbReference type="Proteomes" id="UP000324632">
    <property type="component" value="Chromosome 25"/>
</dbReference>
<keyword evidence="6 10" id="KW-1133">Transmembrane helix</keyword>
<dbReference type="FunFam" id="2.60.40.60:FF:000181">
    <property type="entry name" value="Predicted protein"/>
    <property type="match status" value="1"/>
</dbReference>
<dbReference type="Gene3D" id="2.60.40.60">
    <property type="entry name" value="Cadherins"/>
    <property type="match status" value="10"/>
</dbReference>
<evidence type="ECO:0000256" key="4">
    <source>
        <dbReference type="ARBA" id="ARBA00022837"/>
    </source>
</evidence>
<feature type="domain" description="Cadherin" evidence="11">
    <location>
        <begin position="164"/>
        <end position="267"/>
    </location>
</feature>
<dbReference type="GO" id="GO:0005509">
    <property type="term" value="F:calcium ion binding"/>
    <property type="evidence" value="ECO:0007669"/>
    <property type="project" value="UniProtKB-UniRule"/>
</dbReference>
<protein>
    <submittedName>
        <fullName evidence="12">Protocadherin-16 Protein dachsous-like protein 1</fullName>
    </submittedName>
</protein>
<dbReference type="PRINTS" id="PR00205">
    <property type="entry name" value="CADHERIN"/>
</dbReference>
<keyword evidence="7 10" id="KW-0472">Membrane</keyword>
<feature type="domain" description="Cadherin" evidence="11">
    <location>
        <begin position="63"/>
        <end position="163"/>
    </location>
</feature>
<dbReference type="FunFam" id="2.60.40.60:FF:000116">
    <property type="entry name" value="Dachsous cadherin-related 2"/>
    <property type="match status" value="1"/>
</dbReference>
<proteinExistence type="predicted"/>
<evidence type="ECO:0000256" key="1">
    <source>
        <dbReference type="ARBA" id="ARBA00004370"/>
    </source>
</evidence>
<dbReference type="PROSITE" id="PS00232">
    <property type="entry name" value="CADHERIN_1"/>
    <property type="match status" value="3"/>
</dbReference>
<feature type="domain" description="Cadherin" evidence="11">
    <location>
        <begin position="915"/>
        <end position="1014"/>
    </location>
</feature>
<dbReference type="GO" id="GO:0005886">
    <property type="term" value="C:plasma membrane"/>
    <property type="evidence" value="ECO:0007669"/>
    <property type="project" value="InterPro"/>
</dbReference>
<dbReference type="InterPro" id="IPR002126">
    <property type="entry name" value="Cadherin-like_dom"/>
</dbReference>
<dbReference type="Pfam" id="PF00028">
    <property type="entry name" value="Cadherin"/>
    <property type="match status" value="5"/>
</dbReference>
<dbReference type="InterPro" id="IPR015919">
    <property type="entry name" value="Cadherin-like_sf"/>
</dbReference>
<evidence type="ECO:0000256" key="3">
    <source>
        <dbReference type="ARBA" id="ARBA00022737"/>
    </source>
</evidence>
<dbReference type="GO" id="GO:0007156">
    <property type="term" value="P:homophilic cell adhesion via plasma membrane adhesion molecules"/>
    <property type="evidence" value="ECO:0007669"/>
    <property type="project" value="InterPro"/>
</dbReference>
<evidence type="ECO:0000313" key="13">
    <source>
        <dbReference type="Proteomes" id="UP000324632"/>
    </source>
</evidence>
<feature type="domain" description="Cadherin" evidence="11">
    <location>
        <begin position="684"/>
        <end position="813"/>
    </location>
</feature>
<keyword evidence="3" id="KW-0677">Repeat</keyword>
<keyword evidence="5" id="KW-0130">Cell adhesion</keyword>
<feature type="transmembrane region" description="Helical" evidence="10">
    <location>
        <begin position="1027"/>
        <end position="1053"/>
    </location>
</feature>
<dbReference type="InterPro" id="IPR020894">
    <property type="entry name" value="Cadherin_CS"/>
</dbReference>
<evidence type="ECO:0000256" key="9">
    <source>
        <dbReference type="PROSITE-ProRule" id="PRU00043"/>
    </source>
</evidence>
<dbReference type="AlphaFoldDB" id="A0A5A9MZQ5"/>
<name>A0A5A9MZQ5_9TELE</name>
<evidence type="ECO:0000256" key="6">
    <source>
        <dbReference type="ARBA" id="ARBA00022989"/>
    </source>
</evidence>
<dbReference type="FunFam" id="2.60.40.60:FF:000020">
    <property type="entry name" value="Dachsous cadherin-related 1b"/>
    <property type="match status" value="2"/>
</dbReference>
<feature type="domain" description="Cadherin" evidence="11">
    <location>
        <begin position="477"/>
        <end position="683"/>
    </location>
</feature>
<feature type="domain" description="Cadherin" evidence="11">
    <location>
        <begin position="373"/>
        <end position="476"/>
    </location>
</feature>
<evidence type="ECO:0000259" key="11">
    <source>
        <dbReference type="PROSITE" id="PS50268"/>
    </source>
</evidence>
<dbReference type="GO" id="GO:0009653">
    <property type="term" value="P:anatomical structure morphogenesis"/>
    <property type="evidence" value="ECO:0007669"/>
    <property type="project" value="UniProtKB-ARBA"/>
</dbReference>
<dbReference type="SUPFAM" id="SSF49313">
    <property type="entry name" value="Cadherin-like"/>
    <property type="match status" value="9"/>
</dbReference>
<evidence type="ECO:0000256" key="5">
    <source>
        <dbReference type="ARBA" id="ARBA00022889"/>
    </source>
</evidence>
<dbReference type="GO" id="GO:0007163">
    <property type="term" value="P:establishment or maintenance of cell polarity"/>
    <property type="evidence" value="ECO:0007669"/>
    <property type="project" value="UniProtKB-ARBA"/>
</dbReference>
<dbReference type="GO" id="GO:0005911">
    <property type="term" value="C:cell-cell junction"/>
    <property type="evidence" value="ECO:0007669"/>
    <property type="project" value="TreeGrafter"/>
</dbReference>
<keyword evidence="4 9" id="KW-0106">Calcium</keyword>